<keyword evidence="2" id="KW-1003">Cell membrane</keyword>
<dbReference type="Proteomes" id="UP001500540">
    <property type="component" value="Unassembled WGS sequence"/>
</dbReference>
<comment type="caution">
    <text evidence="8">The sequence shown here is derived from an EMBL/GenBank/DDBJ whole genome shotgun (WGS) entry which is preliminary data.</text>
</comment>
<keyword evidence="5 7" id="KW-0472">Membrane</keyword>
<feature type="transmembrane region" description="Helical" evidence="7">
    <location>
        <begin position="182"/>
        <end position="203"/>
    </location>
</feature>
<feature type="transmembrane region" description="Helical" evidence="7">
    <location>
        <begin position="265"/>
        <end position="281"/>
    </location>
</feature>
<sequence>MDTEPRLATPTETQRTRSPRRGPLSGRTGNILESAMLPVAFVLLVIGFSFATPNFLTGANFSSVLGSQAVLFVLALGLLIPLTNGDIDLSVGSLSGLVSMVVAVLNTQAGMNIWLACLIGLAVGLVGGALNAFLVIRFNANSFILTLATGTVFAGVIEWISGEQTITGVSNDLVQVVFYNELLGIPWEFFIALIIMLITWYVLTFTPFGQRALFVGQSRQVARLSGFPVSRARAYGFISAGLMAAISGLLFVGTQASASPGDGNILLLPAYAAAFLGLTTIQPGRFNAIGTGIAVYFLAFGVSGFQLIGAQIYIQQIFYGVILAVAILLSRVLSKRRYGGGTDESFIETE</sequence>
<feature type="transmembrane region" description="Helical" evidence="7">
    <location>
        <begin position="63"/>
        <end position="82"/>
    </location>
</feature>
<keyword evidence="4 7" id="KW-1133">Transmembrane helix</keyword>
<feature type="region of interest" description="Disordered" evidence="6">
    <location>
        <begin position="1"/>
        <end position="26"/>
    </location>
</feature>
<comment type="subcellular location">
    <subcellularLocation>
        <location evidence="1">Cell membrane</location>
        <topology evidence="1">Multi-pass membrane protein</topology>
    </subcellularLocation>
</comment>
<name>A0ABP7G8N9_9MICO</name>
<feature type="transmembrane region" description="Helical" evidence="7">
    <location>
        <begin position="30"/>
        <end position="51"/>
    </location>
</feature>
<dbReference type="CDD" id="cd06579">
    <property type="entry name" value="TM_PBP1_transp_AraH_like"/>
    <property type="match status" value="1"/>
</dbReference>
<evidence type="ECO:0000256" key="6">
    <source>
        <dbReference type="SAM" id="MobiDB-lite"/>
    </source>
</evidence>
<feature type="transmembrane region" description="Helical" evidence="7">
    <location>
        <begin position="113"/>
        <end position="136"/>
    </location>
</feature>
<evidence type="ECO:0000256" key="2">
    <source>
        <dbReference type="ARBA" id="ARBA00022475"/>
    </source>
</evidence>
<reference evidence="9" key="1">
    <citation type="journal article" date="2019" name="Int. J. Syst. Evol. Microbiol.">
        <title>The Global Catalogue of Microorganisms (GCM) 10K type strain sequencing project: providing services to taxonomists for standard genome sequencing and annotation.</title>
        <authorList>
            <consortium name="The Broad Institute Genomics Platform"/>
            <consortium name="The Broad Institute Genome Sequencing Center for Infectious Disease"/>
            <person name="Wu L."/>
            <person name="Ma J."/>
        </authorList>
    </citation>
    <scope>NUCLEOTIDE SEQUENCE [LARGE SCALE GENOMIC DNA]</scope>
    <source>
        <strain evidence="9">JCM 16950</strain>
    </source>
</reference>
<dbReference type="Pfam" id="PF02653">
    <property type="entry name" value="BPD_transp_2"/>
    <property type="match status" value="1"/>
</dbReference>
<feature type="transmembrane region" description="Helical" evidence="7">
    <location>
        <begin position="314"/>
        <end position="333"/>
    </location>
</feature>
<evidence type="ECO:0000313" key="9">
    <source>
        <dbReference type="Proteomes" id="UP001500540"/>
    </source>
</evidence>
<gene>
    <name evidence="8" type="ORF">GCM10022240_04560</name>
</gene>
<dbReference type="EMBL" id="BAABAF010000001">
    <property type="protein sequence ID" value="GAA3754593.1"/>
    <property type="molecule type" value="Genomic_DNA"/>
</dbReference>
<dbReference type="RefSeq" id="WP_344780087.1">
    <property type="nucleotide sequence ID" value="NZ_BAABAF010000001.1"/>
</dbReference>
<evidence type="ECO:0000256" key="7">
    <source>
        <dbReference type="SAM" id="Phobius"/>
    </source>
</evidence>
<evidence type="ECO:0000256" key="1">
    <source>
        <dbReference type="ARBA" id="ARBA00004651"/>
    </source>
</evidence>
<feature type="transmembrane region" description="Helical" evidence="7">
    <location>
        <begin position="288"/>
        <end position="308"/>
    </location>
</feature>
<feature type="transmembrane region" description="Helical" evidence="7">
    <location>
        <begin position="234"/>
        <end position="253"/>
    </location>
</feature>
<keyword evidence="9" id="KW-1185">Reference proteome</keyword>
<evidence type="ECO:0000313" key="8">
    <source>
        <dbReference type="EMBL" id="GAA3754593.1"/>
    </source>
</evidence>
<evidence type="ECO:0000256" key="3">
    <source>
        <dbReference type="ARBA" id="ARBA00022692"/>
    </source>
</evidence>
<evidence type="ECO:0000256" key="4">
    <source>
        <dbReference type="ARBA" id="ARBA00022989"/>
    </source>
</evidence>
<proteinExistence type="predicted"/>
<organism evidence="8 9">
    <name type="scientific">Microbacterium kribbense</name>
    <dbReference type="NCBI Taxonomy" id="433645"/>
    <lineage>
        <taxon>Bacteria</taxon>
        <taxon>Bacillati</taxon>
        <taxon>Actinomycetota</taxon>
        <taxon>Actinomycetes</taxon>
        <taxon>Micrococcales</taxon>
        <taxon>Microbacteriaceae</taxon>
        <taxon>Microbacterium</taxon>
    </lineage>
</organism>
<evidence type="ECO:0000256" key="5">
    <source>
        <dbReference type="ARBA" id="ARBA00023136"/>
    </source>
</evidence>
<accession>A0ABP7G8N9</accession>
<feature type="transmembrane region" description="Helical" evidence="7">
    <location>
        <begin position="143"/>
        <end position="162"/>
    </location>
</feature>
<protein>
    <submittedName>
        <fullName evidence="8">ABC transporter permease</fullName>
    </submittedName>
</protein>
<dbReference type="InterPro" id="IPR001851">
    <property type="entry name" value="ABC_transp_permease"/>
</dbReference>
<dbReference type="PANTHER" id="PTHR32196">
    <property type="entry name" value="ABC TRANSPORTER PERMEASE PROTEIN YPHD-RELATED-RELATED"/>
    <property type="match status" value="1"/>
</dbReference>
<keyword evidence="3 7" id="KW-0812">Transmembrane</keyword>